<dbReference type="InterPro" id="IPR014710">
    <property type="entry name" value="RmlC-like_jellyroll"/>
</dbReference>
<dbReference type="OrthoDB" id="415358at2759"/>
<proteinExistence type="predicted"/>
<keyword evidence="3" id="KW-1185">Reference proteome</keyword>
<feature type="domain" description="JmjC" evidence="1">
    <location>
        <begin position="114"/>
        <end position="299"/>
    </location>
</feature>
<gene>
    <name evidence="2" type="ORF">CUNI_LOCUS19022</name>
</gene>
<evidence type="ECO:0000259" key="1">
    <source>
        <dbReference type="PROSITE" id="PS51184"/>
    </source>
</evidence>
<dbReference type="InterPro" id="IPR003347">
    <property type="entry name" value="JmjC_dom"/>
</dbReference>
<protein>
    <recommendedName>
        <fullName evidence="1">JmjC domain-containing protein</fullName>
    </recommendedName>
</protein>
<accession>A0A8S3ZX75</accession>
<comment type="caution">
    <text evidence="2">The sequence shown here is derived from an EMBL/GenBank/DDBJ whole genome shotgun (WGS) entry which is preliminary data.</text>
</comment>
<dbReference type="Gene3D" id="2.60.120.10">
    <property type="entry name" value="Jelly Rolls"/>
    <property type="match status" value="1"/>
</dbReference>
<evidence type="ECO:0000313" key="2">
    <source>
        <dbReference type="EMBL" id="CAG5133464.1"/>
    </source>
</evidence>
<dbReference type="Pfam" id="PF13621">
    <property type="entry name" value="Cupin_8"/>
    <property type="match status" value="1"/>
</dbReference>
<sequence>MEENIESAFQLLSSEMRDLYPCIETLSSTPDPLTFYRKFVSQNRPVVIQNAISHYPALWKWGDKYLREKVGDQLVTVAVTPSGYADAICEDHFVMPEERSMLMSEFLDVIYTPPEQRNTQGVFYIQKQNSNLYSEFSSLMEDVDSDVSWGTEAFGAKPDAVNFWMGDQKAVTSKYFKPNLNFYHKDDYDGLILLNIFIIPESCTCAVYKQNIDGEFVITPTESEDKVSWIAVDPLKPDLDKYPQYASARPLTVTVRAGETLYLPSLWFHHVQQSQACIAVNYWYDMDFDIKWAYYKFLEKLSSGKQSSSVKIAETVVPQ</sequence>
<dbReference type="PROSITE" id="PS51184">
    <property type="entry name" value="JMJC"/>
    <property type="match status" value="1"/>
</dbReference>
<dbReference type="PANTHER" id="PTHR12461:SF99">
    <property type="entry name" value="BIFUNCTIONAL PEPTIDASE AND (3S)-LYSYL HYDROXYLASE JMJD7"/>
    <property type="match status" value="1"/>
</dbReference>
<dbReference type="Proteomes" id="UP000678393">
    <property type="component" value="Unassembled WGS sequence"/>
</dbReference>
<dbReference type="EMBL" id="CAJHNH020006224">
    <property type="protein sequence ID" value="CAG5133464.1"/>
    <property type="molecule type" value="Genomic_DNA"/>
</dbReference>
<dbReference type="InterPro" id="IPR041667">
    <property type="entry name" value="Cupin_8"/>
</dbReference>
<name>A0A8S3ZX75_9EUPU</name>
<dbReference type="PANTHER" id="PTHR12461">
    <property type="entry name" value="HYPOXIA-INDUCIBLE FACTOR 1 ALPHA INHIBITOR-RELATED"/>
    <property type="match status" value="1"/>
</dbReference>
<reference evidence="2" key="1">
    <citation type="submission" date="2021-04" db="EMBL/GenBank/DDBJ databases">
        <authorList>
            <consortium name="Molecular Ecology Group"/>
        </authorList>
    </citation>
    <scope>NUCLEOTIDE SEQUENCE</scope>
</reference>
<dbReference type="AlphaFoldDB" id="A0A8S3ZX75"/>
<evidence type="ECO:0000313" key="3">
    <source>
        <dbReference type="Proteomes" id="UP000678393"/>
    </source>
</evidence>
<dbReference type="SUPFAM" id="SSF51197">
    <property type="entry name" value="Clavaminate synthase-like"/>
    <property type="match status" value="1"/>
</dbReference>
<dbReference type="SMART" id="SM00558">
    <property type="entry name" value="JmjC"/>
    <property type="match status" value="1"/>
</dbReference>
<organism evidence="2 3">
    <name type="scientific">Candidula unifasciata</name>
    <dbReference type="NCBI Taxonomy" id="100452"/>
    <lineage>
        <taxon>Eukaryota</taxon>
        <taxon>Metazoa</taxon>
        <taxon>Spiralia</taxon>
        <taxon>Lophotrochozoa</taxon>
        <taxon>Mollusca</taxon>
        <taxon>Gastropoda</taxon>
        <taxon>Heterobranchia</taxon>
        <taxon>Euthyneura</taxon>
        <taxon>Panpulmonata</taxon>
        <taxon>Eupulmonata</taxon>
        <taxon>Stylommatophora</taxon>
        <taxon>Helicina</taxon>
        <taxon>Helicoidea</taxon>
        <taxon>Geomitridae</taxon>
        <taxon>Candidula</taxon>
    </lineage>
</organism>